<organism evidence="2 3">
    <name type="scientific">Meira miltonrushii</name>
    <dbReference type="NCBI Taxonomy" id="1280837"/>
    <lineage>
        <taxon>Eukaryota</taxon>
        <taxon>Fungi</taxon>
        <taxon>Dikarya</taxon>
        <taxon>Basidiomycota</taxon>
        <taxon>Ustilaginomycotina</taxon>
        <taxon>Exobasidiomycetes</taxon>
        <taxon>Exobasidiales</taxon>
        <taxon>Brachybasidiaceae</taxon>
        <taxon>Meira</taxon>
    </lineage>
</organism>
<feature type="compositionally biased region" description="Polar residues" evidence="1">
    <location>
        <begin position="599"/>
        <end position="619"/>
    </location>
</feature>
<name>A0A316VFB2_9BASI</name>
<dbReference type="GeneID" id="37022721"/>
<feature type="compositionally biased region" description="Basic and acidic residues" evidence="1">
    <location>
        <begin position="381"/>
        <end position="410"/>
    </location>
</feature>
<feature type="compositionally biased region" description="Basic and acidic residues" evidence="1">
    <location>
        <begin position="589"/>
        <end position="598"/>
    </location>
</feature>
<gene>
    <name evidence="2" type="ORF">FA14DRAFT_179677</name>
</gene>
<feature type="compositionally biased region" description="Basic and acidic residues" evidence="1">
    <location>
        <begin position="430"/>
        <end position="453"/>
    </location>
</feature>
<feature type="region of interest" description="Disordered" evidence="1">
    <location>
        <begin position="344"/>
        <end position="648"/>
    </location>
</feature>
<dbReference type="OrthoDB" id="10386909at2759"/>
<feature type="compositionally biased region" description="Basic and acidic residues" evidence="1">
    <location>
        <begin position="344"/>
        <end position="366"/>
    </location>
</feature>
<feature type="compositionally biased region" description="Polar residues" evidence="1">
    <location>
        <begin position="72"/>
        <end position="90"/>
    </location>
</feature>
<dbReference type="AlphaFoldDB" id="A0A316VFB2"/>
<evidence type="ECO:0000256" key="1">
    <source>
        <dbReference type="SAM" id="MobiDB-lite"/>
    </source>
</evidence>
<feature type="compositionally biased region" description="Low complexity" evidence="1">
    <location>
        <begin position="537"/>
        <end position="547"/>
    </location>
</feature>
<accession>A0A316VFB2</accession>
<feature type="compositionally biased region" description="Acidic residues" evidence="1">
    <location>
        <begin position="247"/>
        <end position="267"/>
    </location>
</feature>
<feature type="compositionally biased region" description="Basic residues" evidence="1">
    <location>
        <begin position="62"/>
        <end position="71"/>
    </location>
</feature>
<evidence type="ECO:0000313" key="3">
    <source>
        <dbReference type="Proteomes" id="UP000245771"/>
    </source>
</evidence>
<keyword evidence="3" id="KW-1185">Reference proteome</keyword>
<dbReference type="RefSeq" id="XP_025356621.1">
    <property type="nucleotide sequence ID" value="XM_025500940.1"/>
</dbReference>
<dbReference type="Proteomes" id="UP000245771">
    <property type="component" value="Unassembled WGS sequence"/>
</dbReference>
<proteinExistence type="predicted"/>
<protein>
    <submittedName>
        <fullName evidence="2">Uncharacterized protein</fullName>
    </submittedName>
</protein>
<feature type="compositionally biased region" description="Polar residues" evidence="1">
    <location>
        <begin position="473"/>
        <end position="491"/>
    </location>
</feature>
<feature type="region of interest" description="Disordered" evidence="1">
    <location>
        <begin position="232"/>
        <end position="267"/>
    </location>
</feature>
<dbReference type="EMBL" id="KZ819603">
    <property type="protein sequence ID" value="PWN36319.1"/>
    <property type="molecule type" value="Genomic_DNA"/>
</dbReference>
<feature type="region of interest" description="Disordered" evidence="1">
    <location>
        <begin position="62"/>
        <end position="201"/>
    </location>
</feature>
<evidence type="ECO:0000313" key="2">
    <source>
        <dbReference type="EMBL" id="PWN36319.1"/>
    </source>
</evidence>
<dbReference type="InParanoid" id="A0A316VFB2"/>
<feature type="compositionally biased region" description="Basic and acidic residues" evidence="1">
    <location>
        <begin position="557"/>
        <end position="572"/>
    </location>
</feature>
<reference evidence="2 3" key="1">
    <citation type="journal article" date="2018" name="Mol. Biol. Evol.">
        <title>Broad Genomic Sampling Reveals a Smut Pathogenic Ancestry of the Fungal Clade Ustilaginomycotina.</title>
        <authorList>
            <person name="Kijpornyongpan T."/>
            <person name="Mondo S.J."/>
            <person name="Barry K."/>
            <person name="Sandor L."/>
            <person name="Lee J."/>
            <person name="Lipzen A."/>
            <person name="Pangilinan J."/>
            <person name="LaButti K."/>
            <person name="Hainaut M."/>
            <person name="Henrissat B."/>
            <person name="Grigoriev I.V."/>
            <person name="Spatafora J.W."/>
            <person name="Aime M.C."/>
        </authorList>
    </citation>
    <scope>NUCLEOTIDE SEQUENCE [LARGE SCALE GENOMIC DNA]</scope>
    <source>
        <strain evidence="2 3">MCA 3882</strain>
    </source>
</reference>
<sequence length="669" mass="74139">MTGRQEREGEVKLPERQGRRVAFYGKCQVIPPAYFSPEDPVDNYFARKEEHLIGKKTSRIHFPFRSHKSGRRWSNASPDPGRSKSSNTAHESGKPSSAHHSRSHSVPIRAPSLSPTLHISRDGTANRLRQKLISPPPPSPLGRAVEEENDSEADASSRTPSTSPDANPLPLARPVAVRKPLTFGFDKDDEPERQPGIDQLTQRLSLRIPPIIYVHSISNKAVAPDNPAAAVLNWEETEEKGSSNSSCEEEEKDDGSTETEVFEEEDLHGECNCPDCESKMLAALAPNYTPNWTRSARRKYLADRKEAMHEQSRKSFKPPIWLKTEESELADNSSKLRDIQADEVDAKHGESQKEIVDKKADIDDHAVMSSITPEESTDDTIMQREVDQEVRLREEENRAKRTRNEMKRLSSDVGSGLRLGGGGARAMMRQLEEAEQAERRAKIERTRSPKSPDEVPVSNNVKLEIPSPGIESPTVSPNNLTVQVDKSSRTPSPLKRMFSNGTGPVRKPSPSDPAPMRHPSPSLLIKRELALGIPVQSLSSNNSSRSRQTWSGTPPISEDKKSATAKQEEAPQRAKLVRAETAINGSRRPSYDERRISNDQRPSSNLRRANTTGSGSRAQLKNVPPITIPAPISGHPPPSHAPNSPNNVVDKARAKARSSFKDFVARIKN</sequence>